<evidence type="ECO:0000313" key="2">
    <source>
        <dbReference type="EMBL" id="QIM51084.1"/>
    </source>
</evidence>
<sequence length="189" mass="20976">MGRERKNPQAPGSPWSGLMPSGVTPTGGAPTDTGTPLRPADLVRRFRGMDWLMLVDAVPDTRMHSVTFHDDLGALIHASARVTSRYREIRAFVQRRVPLSLRVVWRQCGHCPAERIAWVDDGAIGDHTVPVAARIPDAVLIDLKARPGSLRLKFRLAPEGVLFGWDVERYSRGVVRFDCPGGDFSEARR</sequence>
<dbReference type="Proteomes" id="UP000503162">
    <property type="component" value="Chromosome"/>
</dbReference>
<organism evidence="2 3">
    <name type="scientific">Hydrogenophaga crocea</name>
    <dbReference type="NCBI Taxonomy" id="2716225"/>
    <lineage>
        <taxon>Bacteria</taxon>
        <taxon>Pseudomonadati</taxon>
        <taxon>Pseudomonadota</taxon>
        <taxon>Betaproteobacteria</taxon>
        <taxon>Burkholderiales</taxon>
        <taxon>Comamonadaceae</taxon>
        <taxon>Hydrogenophaga</taxon>
    </lineage>
</organism>
<protein>
    <submittedName>
        <fullName evidence="2">Uncharacterized protein</fullName>
    </submittedName>
</protein>
<proteinExistence type="predicted"/>
<reference evidence="2 3" key="1">
    <citation type="submission" date="2020-03" db="EMBL/GenBank/DDBJ databases">
        <title>Hydrogenophaga sp. nov. isolated from cyanobacterial mat.</title>
        <authorList>
            <person name="Thorat V."/>
            <person name="Kirdat K."/>
            <person name="Tiwarekar B."/>
            <person name="Costa E.D."/>
            <person name="Yadav A."/>
        </authorList>
    </citation>
    <scope>NUCLEOTIDE SEQUENCE [LARGE SCALE GENOMIC DNA]</scope>
    <source>
        <strain evidence="2 3">BA0156</strain>
    </source>
</reference>
<feature type="compositionally biased region" description="Low complexity" evidence="1">
    <location>
        <begin position="24"/>
        <end position="36"/>
    </location>
</feature>
<feature type="region of interest" description="Disordered" evidence="1">
    <location>
        <begin position="1"/>
        <end position="39"/>
    </location>
</feature>
<gene>
    <name evidence="2" type="ORF">G9Q37_02505</name>
</gene>
<dbReference type="AlphaFoldDB" id="A0A6G8ID17"/>
<dbReference type="EMBL" id="CP049989">
    <property type="protein sequence ID" value="QIM51084.1"/>
    <property type="molecule type" value="Genomic_DNA"/>
</dbReference>
<evidence type="ECO:0000256" key="1">
    <source>
        <dbReference type="SAM" id="MobiDB-lite"/>
    </source>
</evidence>
<name>A0A6G8ID17_9BURK</name>
<dbReference type="KEGG" id="hcz:G9Q37_02505"/>
<accession>A0A6G8ID17</accession>
<dbReference type="RefSeq" id="WP_166224107.1">
    <property type="nucleotide sequence ID" value="NZ_CP049989.1"/>
</dbReference>
<keyword evidence="3" id="KW-1185">Reference proteome</keyword>
<evidence type="ECO:0000313" key="3">
    <source>
        <dbReference type="Proteomes" id="UP000503162"/>
    </source>
</evidence>